<dbReference type="Proteomes" id="UP000467841">
    <property type="component" value="Unassembled WGS sequence"/>
</dbReference>
<reference evidence="1" key="1">
    <citation type="submission" date="2020-01" db="EMBL/GenBank/DDBJ databases">
        <authorList>
            <person name="Mishra B."/>
        </authorList>
    </citation>
    <scope>NUCLEOTIDE SEQUENCE [LARGE SCALE GENOMIC DNA]</scope>
</reference>
<gene>
    <name evidence="1" type="ORF">MERR_LOCUS40226</name>
</gene>
<name>A0A6D2KM34_9BRAS</name>
<comment type="caution">
    <text evidence="1">The sequence shown here is derived from an EMBL/GenBank/DDBJ whole genome shotgun (WGS) entry which is preliminary data.</text>
</comment>
<sequence>MDTKDKVSTPKLPSKNRVNSVEYVGKWGDKFTVMSLVTSDEVDQSFISNLWAFHSDNAAWKLIEADLKIEFPNRICINIENHIYFLSERCKDVIGIYDDLVVSFEMINEKIELLDLPIEVVSLPTKRLMKLGGLALAAYNNVREENFEIWRFNERDKT</sequence>
<proteinExistence type="predicted"/>
<dbReference type="EMBL" id="CACVBM020001518">
    <property type="protein sequence ID" value="CAA7052991.1"/>
    <property type="molecule type" value="Genomic_DNA"/>
</dbReference>
<keyword evidence="2" id="KW-1185">Reference proteome</keyword>
<accession>A0A6D2KM34</accession>
<organism evidence="1 2">
    <name type="scientific">Microthlaspi erraticum</name>
    <dbReference type="NCBI Taxonomy" id="1685480"/>
    <lineage>
        <taxon>Eukaryota</taxon>
        <taxon>Viridiplantae</taxon>
        <taxon>Streptophyta</taxon>
        <taxon>Embryophyta</taxon>
        <taxon>Tracheophyta</taxon>
        <taxon>Spermatophyta</taxon>
        <taxon>Magnoliopsida</taxon>
        <taxon>eudicotyledons</taxon>
        <taxon>Gunneridae</taxon>
        <taxon>Pentapetalae</taxon>
        <taxon>rosids</taxon>
        <taxon>malvids</taxon>
        <taxon>Brassicales</taxon>
        <taxon>Brassicaceae</taxon>
        <taxon>Coluteocarpeae</taxon>
        <taxon>Microthlaspi</taxon>
    </lineage>
</organism>
<protein>
    <submittedName>
        <fullName evidence="1">Uncharacterized protein</fullName>
    </submittedName>
</protein>
<evidence type="ECO:0000313" key="1">
    <source>
        <dbReference type="EMBL" id="CAA7052991.1"/>
    </source>
</evidence>
<dbReference type="AlphaFoldDB" id="A0A6D2KM34"/>
<evidence type="ECO:0000313" key="2">
    <source>
        <dbReference type="Proteomes" id="UP000467841"/>
    </source>
</evidence>